<dbReference type="EMBL" id="JAHKNI010000001">
    <property type="protein sequence ID" value="MBU3060270.1"/>
    <property type="molecule type" value="Genomic_DNA"/>
</dbReference>
<organism evidence="11 12">
    <name type="scientific">Nocardia albiluteola</name>
    <dbReference type="NCBI Taxonomy" id="2842303"/>
    <lineage>
        <taxon>Bacteria</taxon>
        <taxon>Bacillati</taxon>
        <taxon>Actinomycetota</taxon>
        <taxon>Actinomycetes</taxon>
        <taxon>Mycobacteriales</taxon>
        <taxon>Nocardiaceae</taxon>
        <taxon>Nocardia</taxon>
    </lineage>
</organism>
<dbReference type="InterPro" id="IPR052704">
    <property type="entry name" value="ECF_Sigma-70_Domain"/>
</dbReference>
<keyword evidence="4" id="KW-0731">Sigma factor</keyword>
<protein>
    <submittedName>
        <fullName evidence="11">RNA polymerase subunit sigma-70</fullName>
        <ecNumber evidence="11">2.7.7.6</ecNumber>
    </submittedName>
</protein>
<dbReference type="InterPro" id="IPR013325">
    <property type="entry name" value="RNA_pol_sigma_r2"/>
</dbReference>
<feature type="region of interest" description="Disordered" evidence="7">
    <location>
        <begin position="192"/>
        <end position="213"/>
    </location>
</feature>
<gene>
    <name evidence="11" type="ORF">KO481_01860</name>
</gene>
<dbReference type="InterPro" id="IPR036388">
    <property type="entry name" value="WH-like_DNA-bd_sf"/>
</dbReference>
<proteinExistence type="inferred from homology"/>
<dbReference type="PANTHER" id="PTHR30173:SF36">
    <property type="entry name" value="ECF RNA POLYMERASE SIGMA FACTOR SIGJ"/>
    <property type="match status" value="1"/>
</dbReference>
<feature type="domain" description="RNA polymerase sigma-70 region 2" evidence="8">
    <location>
        <begin position="15"/>
        <end position="83"/>
    </location>
</feature>
<reference evidence="11 12" key="1">
    <citation type="submission" date="2021-06" db="EMBL/GenBank/DDBJ databases">
        <title>Actinomycetes sequencing.</title>
        <authorList>
            <person name="Shan Q."/>
        </authorList>
    </citation>
    <scope>NUCLEOTIDE SEQUENCE [LARGE SCALE GENOMIC DNA]</scope>
    <source>
        <strain evidence="11 12">NEAU-G5</strain>
    </source>
</reference>
<comment type="subunit">
    <text evidence="2">Interacts transiently with the RNA polymerase catalytic core formed by RpoA, RpoB, RpoC and RpoZ (2 alpha, 1 beta, 1 beta' and 1 omega subunit) to form the RNA polymerase holoenzyme that can initiate transcription.</text>
</comment>
<dbReference type="InterPro" id="IPR007627">
    <property type="entry name" value="RNA_pol_sigma70_r2"/>
</dbReference>
<dbReference type="Gene3D" id="3.10.450.50">
    <property type="match status" value="1"/>
</dbReference>
<dbReference type="PANTHER" id="PTHR30173">
    <property type="entry name" value="SIGMA 19 FACTOR"/>
    <property type="match status" value="1"/>
</dbReference>
<evidence type="ECO:0000313" key="12">
    <source>
        <dbReference type="Proteomes" id="UP000733379"/>
    </source>
</evidence>
<evidence type="ECO:0000256" key="4">
    <source>
        <dbReference type="ARBA" id="ARBA00023082"/>
    </source>
</evidence>
<evidence type="ECO:0000256" key="2">
    <source>
        <dbReference type="ARBA" id="ARBA00011344"/>
    </source>
</evidence>
<accession>A0ABS6ARP7</accession>
<evidence type="ECO:0000256" key="1">
    <source>
        <dbReference type="ARBA" id="ARBA00010641"/>
    </source>
</evidence>
<dbReference type="Pfam" id="PF12680">
    <property type="entry name" value="SnoaL_2"/>
    <property type="match status" value="1"/>
</dbReference>
<evidence type="ECO:0000256" key="6">
    <source>
        <dbReference type="ARBA" id="ARBA00023163"/>
    </source>
</evidence>
<dbReference type="CDD" id="cd06171">
    <property type="entry name" value="Sigma70_r4"/>
    <property type="match status" value="1"/>
</dbReference>
<dbReference type="NCBIfam" id="TIGR02960">
    <property type="entry name" value="SigX5"/>
    <property type="match status" value="1"/>
</dbReference>
<dbReference type="InterPro" id="IPR014305">
    <property type="entry name" value="RNA_pol_sigma-G_actinobac"/>
</dbReference>
<dbReference type="Pfam" id="PF04542">
    <property type="entry name" value="Sigma70_r2"/>
    <property type="match status" value="1"/>
</dbReference>
<dbReference type="EC" id="2.7.7.6" evidence="11"/>
<keyword evidence="11" id="KW-0548">Nucleotidyltransferase</keyword>
<dbReference type="InterPro" id="IPR014284">
    <property type="entry name" value="RNA_pol_sigma-70_dom"/>
</dbReference>
<comment type="similarity">
    <text evidence="1">Belongs to the sigma-70 factor family. ECF subfamily.</text>
</comment>
<keyword evidence="11" id="KW-0808">Transferase</keyword>
<dbReference type="Gene3D" id="1.10.1740.10">
    <property type="match status" value="1"/>
</dbReference>
<keyword evidence="3" id="KW-0805">Transcription regulation</keyword>
<dbReference type="SUPFAM" id="SSF54427">
    <property type="entry name" value="NTF2-like"/>
    <property type="match status" value="1"/>
</dbReference>
<comment type="caution">
    <text evidence="11">The sequence shown here is derived from an EMBL/GenBank/DDBJ whole genome shotgun (WGS) entry which is preliminary data.</text>
</comment>
<feature type="domain" description="RNA polymerase sigma factor 70 region 4 type 2" evidence="9">
    <location>
        <begin position="141"/>
        <end position="190"/>
    </location>
</feature>
<dbReference type="InterPro" id="IPR013324">
    <property type="entry name" value="RNA_pol_sigma_r3/r4-like"/>
</dbReference>
<evidence type="ECO:0000256" key="5">
    <source>
        <dbReference type="ARBA" id="ARBA00023125"/>
    </source>
</evidence>
<evidence type="ECO:0000256" key="3">
    <source>
        <dbReference type="ARBA" id="ARBA00023015"/>
    </source>
</evidence>
<dbReference type="Proteomes" id="UP000733379">
    <property type="component" value="Unassembled WGS sequence"/>
</dbReference>
<evidence type="ECO:0000313" key="11">
    <source>
        <dbReference type="EMBL" id="MBU3060270.1"/>
    </source>
</evidence>
<keyword evidence="5" id="KW-0238">DNA-binding</keyword>
<dbReference type="SUPFAM" id="SSF88659">
    <property type="entry name" value="Sigma3 and sigma4 domains of RNA polymerase sigma factors"/>
    <property type="match status" value="1"/>
</dbReference>
<feature type="domain" description="SnoaL-like" evidence="10">
    <location>
        <begin position="217"/>
        <end position="312"/>
    </location>
</feature>
<dbReference type="NCBIfam" id="NF006089">
    <property type="entry name" value="PRK08241.1"/>
    <property type="match status" value="1"/>
</dbReference>
<keyword evidence="12" id="KW-1185">Reference proteome</keyword>
<evidence type="ECO:0000259" key="10">
    <source>
        <dbReference type="Pfam" id="PF12680"/>
    </source>
</evidence>
<dbReference type="Gene3D" id="1.10.10.10">
    <property type="entry name" value="Winged helix-like DNA-binding domain superfamily/Winged helix DNA-binding domain"/>
    <property type="match status" value="1"/>
</dbReference>
<sequence>MARCRAGDAEAFGELVAPFRRELMVHCYRFLGSMHDAEDALQETLLDAWKGLGAFEARSSVRTWLYRVATNRCLKMLRTADRRPRMAIPGAGAARFELPEPSAHGEVVWLEPYPDVLLEGLGDPAPGPEARYESAQAISLAFVTAVQYLPPRQRAVLILRDVLGYRAADVAEFLDTTEESVTSALKRARAGMQRRAPKLGAQQPPPPPGSPAERRLVDRLTRAFESCDVDGVVALLADDVRLTMPPLPVEYLGREAVTRFQAAVFARAPSYRLVATRANGQPAFGVYLLDSGTSLWHATGLMVLTLAADRITALTRFDNSILARFGLPRTLPG</sequence>
<name>A0ABS6ARP7_9NOCA</name>
<dbReference type="InterPro" id="IPR013249">
    <property type="entry name" value="RNA_pol_sigma70_r4_t2"/>
</dbReference>
<dbReference type="NCBIfam" id="TIGR02937">
    <property type="entry name" value="sigma70-ECF"/>
    <property type="match status" value="1"/>
</dbReference>
<evidence type="ECO:0000256" key="7">
    <source>
        <dbReference type="SAM" id="MobiDB-lite"/>
    </source>
</evidence>
<evidence type="ECO:0000259" key="9">
    <source>
        <dbReference type="Pfam" id="PF08281"/>
    </source>
</evidence>
<dbReference type="Pfam" id="PF08281">
    <property type="entry name" value="Sigma70_r4_2"/>
    <property type="match status" value="1"/>
</dbReference>
<evidence type="ECO:0000259" key="8">
    <source>
        <dbReference type="Pfam" id="PF04542"/>
    </source>
</evidence>
<dbReference type="InterPro" id="IPR032710">
    <property type="entry name" value="NTF2-like_dom_sf"/>
</dbReference>
<dbReference type="GO" id="GO:0003899">
    <property type="term" value="F:DNA-directed RNA polymerase activity"/>
    <property type="evidence" value="ECO:0007669"/>
    <property type="project" value="UniProtKB-EC"/>
</dbReference>
<dbReference type="InterPro" id="IPR037401">
    <property type="entry name" value="SnoaL-like"/>
</dbReference>
<dbReference type="SUPFAM" id="SSF88946">
    <property type="entry name" value="Sigma2 domain of RNA polymerase sigma factors"/>
    <property type="match status" value="1"/>
</dbReference>
<keyword evidence="6" id="KW-0804">Transcription</keyword>